<keyword evidence="2" id="KW-1185">Reference proteome</keyword>
<evidence type="ECO:0000313" key="2">
    <source>
        <dbReference type="Proteomes" id="UP000319817"/>
    </source>
</evidence>
<dbReference type="Proteomes" id="UP000319817">
    <property type="component" value="Chromosome"/>
</dbReference>
<dbReference type="AlphaFoldDB" id="A0A517NQ37"/>
<gene>
    <name evidence="1" type="ORF">K239x_11780</name>
</gene>
<dbReference type="OrthoDB" id="212238at2"/>
<proteinExistence type="predicted"/>
<accession>A0A517NQ37</accession>
<sequence length="475" mass="53549">MSTNKPVSAETDFDDNSYHWQRHPRASQIVGQLVRQFSCQSPFAERLRLAMRDHTGTRLIDWLDHIGICQDATIDGVKAETALVDVGFVTLRNDRDGHWLQHRGGLFPAVVIGDDDCFRLAIKVDCVDAFLKAHQMQREITGQAGSPFRKSLVGESTAQSSSLGSAAKLFVCQRHGWTNWQTSEATDEQVLLAGELACGFQSRPRQNFDSTKQLIQGAVAKIGADWACDLFLSAEREYWQNRNQAARIQRERQDRLGLGWGNHDHHTYRSSRAHFAELIECLELFGFVCRERFYAGGQAGWGAQVLEQTNTGIVIFADVDLSPEELTVDFSHDGLQPNPKLGTVGLWCQLHGEAFLKAGMHHLECQFDFDVARRQLAELGIETMEPFTDFPHLRQAFTRGEIWPVASPRIQLALQEGWITRQQAESFERDGAVGSHLEILERNDGFKGFNQTGVSEIIRKTDPRHSQSRHQGHDS</sequence>
<organism evidence="1 2">
    <name type="scientific">Stieleria marina</name>
    <dbReference type="NCBI Taxonomy" id="1930275"/>
    <lineage>
        <taxon>Bacteria</taxon>
        <taxon>Pseudomonadati</taxon>
        <taxon>Planctomycetota</taxon>
        <taxon>Planctomycetia</taxon>
        <taxon>Pirellulales</taxon>
        <taxon>Pirellulaceae</taxon>
        <taxon>Stieleria</taxon>
    </lineage>
</organism>
<dbReference type="RefSeq" id="WP_145416790.1">
    <property type="nucleotide sequence ID" value="NZ_CP036526.1"/>
</dbReference>
<dbReference type="EMBL" id="CP036526">
    <property type="protein sequence ID" value="QDT09233.1"/>
    <property type="molecule type" value="Genomic_DNA"/>
</dbReference>
<evidence type="ECO:0000313" key="1">
    <source>
        <dbReference type="EMBL" id="QDT09233.1"/>
    </source>
</evidence>
<reference evidence="1 2" key="1">
    <citation type="submission" date="2019-02" db="EMBL/GenBank/DDBJ databases">
        <title>Deep-cultivation of Planctomycetes and their phenomic and genomic characterization uncovers novel biology.</title>
        <authorList>
            <person name="Wiegand S."/>
            <person name="Jogler M."/>
            <person name="Boedeker C."/>
            <person name="Pinto D."/>
            <person name="Vollmers J."/>
            <person name="Rivas-Marin E."/>
            <person name="Kohn T."/>
            <person name="Peeters S.H."/>
            <person name="Heuer A."/>
            <person name="Rast P."/>
            <person name="Oberbeckmann S."/>
            <person name="Bunk B."/>
            <person name="Jeske O."/>
            <person name="Meyerdierks A."/>
            <person name="Storesund J.E."/>
            <person name="Kallscheuer N."/>
            <person name="Luecker S."/>
            <person name="Lage O.M."/>
            <person name="Pohl T."/>
            <person name="Merkel B.J."/>
            <person name="Hornburger P."/>
            <person name="Mueller R.-W."/>
            <person name="Bruemmer F."/>
            <person name="Labrenz M."/>
            <person name="Spormann A.M."/>
            <person name="Op den Camp H."/>
            <person name="Overmann J."/>
            <person name="Amann R."/>
            <person name="Jetten M.S.M."/>
            <person name="Mascher T."/>
            <person name="Medema M.H."/>
            <person name="Devos D.P."/>
            <person name="Kaster A.-K."/>
            <person name="Ovreas L."/>
            <person name="Rohde M."/>
            <person name="Galperin M.Y."/>
            <person name="Jogler C."/>
        </authorList>
    </citation>
    <scope>NUCLEOTIDE SEQUENCE [LARGE SCALE GENOMIC DNA]</scope>
    <source>
        <strain evidence="1 2">K23_9</strain>
    </source>
</reference>
<protein>
    <submittedName>
        <fullName evidence="1">Uncharacterized protein</fullName>
    </submittedName>
</protein>
<name>A0A517NQ37_9BACT</name>